<accession>L1NGP6</accession>
<dbReference type="PANTHER" id="PTHR43479:SF11">
    <property type="entry name" value="ACREF_ENVCD OPERON REPRESSOR-RELATED"/>
    <property type="match status" value="1"/>
</dbReference>
<dbReference type="EMBL" id="AMEQ01000013">
    <property type="protein sequence ID" value="EKY02563.1"/>
    <property type="molecule type" value="Genomic_DNA"/>
</dbReference>
<evidence type="ECO:0000313" key="4">
    <source>
        <dbReference type="EMBL" id="EKY02563.1"/>
    </source>
</evidence>
<sequence length="201" mass="23630">MATIVKTKDLMIEVARQLFARFGFTNTTMNDIADASKRGRRTLYTYFRNKDEIYHAVIERELERLWHELELVGRLSVSPEEKIMTMMLTHLDKIKDLVLRNGSLRAEFFKDIWLVEQARVTFDRREIRQIEAVLQEGRQAGLFFVEDVRLTAYLLQNIVKGMEVPFISGAYRSEGTVDEIRRCVRHFLLNGLMHPNRGEHI</sequence>
<dbReference type="PANTHER" id="PTHR43479">
    <property type="entry name" value="ACREF/ENVCD OPERON REPRESSOR-RELATED"/>
    <property type="match status" value="1"/>
</dbReference>
<gene>
    <name evidence="4" type="ORF">HMPREF9134_00419</name>
</gene>
<keyword evidence="1 2" id="KW-0238">DNA-binding</keyword>
<dbReference type="InterPro" id="IPR050624">
    <property type="entry name" value="HTH-type_Tx_Regulator"/>
</dbReference>
<evidence type="ECO:0000256" key="2">
    <source>
        <dbReference type="PROSITE-ProRule" id="PRU00335"/>
    </source>
</evidence>
<dbReference type="STRING" id="1127696.HMPREF9134_00419"/>
<evidence type="ECO:0000259" key="3">
    <source>
        <dbReference type="PROSITE" id="PS50977"/>
    </source>
</evidence>
<name>L1NGP6_9PORP</name>
<dbReference type="GO" id="GO:0003677">
    <property type="term" value="F:DNA binding"/>
    <property type="evidence" value="ECO:0007669"/>
    <property type="project" value="UniProtKB-UniRule"/>
</dbReference>
<evidence type="ECO:0000313" key="5">
    <source>
        <dbReference type="Proteomes" id="UP000010408"/>
    </source>
</evidence>
<comment type="caution">
    <text evidence="4">The sequence shown here is derived from an EMBL/GenBank/DDBJ whole genome shotgun (WGS) entry which is preliminary data.</text>
</comment>
<dbReference type="Gene3D" id="1.10.10.60">
    <property type="entry name" value="Homeodomain-like"/>
    <property type="match status" value="1"/>
</dbReference>
<dbReference type="Gene3D" id="1.10.357.10">
    <property type="entry name" value="Tetracycline Repressor, domain 2"/>
    <property type="match status" value="1"/>
</dbReference>
<protein>
    <submittedName>
        <fullName evidence="4">Transcriptional regulator, TetR family</fullName>
    </submittedName>
</protein>
<dbReference type="Pfam" id="PF00440">
    <property type="entry name" value="TetR_N"/>
    <property type="match status" value="1"/>
</dbReference>
<dbReference type="HOGENOM" id="CLU_069356_12_10_10"/>
<feature type="domain" description="HTH tetR-type" evidence="3">
    <location>
        <begin position="5"/>
        <end position="65"/>
    </location>
</feature>
<proteinExistence type="predicted"/>
<dbReference type="RefSeq" id="WP_005468583.1">
    <property type="nucleotide sequence ID" value="NZ_KB291043.1"/>
</dbReference>
<dbReference type="InterPro" id="IPR001647">
    <property type="entry name" value="HTH_TetR"/>
</dbReference>
<dbReference type="Proteomes" id="UP000010408">
    <property type="component" value="Unassembled WGS sequence"/>
</dbReference>
<organism evidence="4 5">
    <name type="scientific">Porphyromonas catoniae F0037</name>
    <dbReference type="NCBI Taxonomy" id="1127696"/>
    <lineage>
        <taxon>Bacteria</taxon>
        <taxon>Pseudomonadati</taxon>
        <taxon>Bacteroidota</taxon>
        <taxon>Bacteroidia</taxon>
        <taxon>Bacteroidales</taxon>
        <taxon>Porphyromonadaceae</taxon>
        <taxon>Porphyromonas</taxon>
    </lineage>
</organism>
<reference evidence="4 5" key="1">
    <citation type="submission" date="2012-05" db="EMBL/GenBank/DDBJ databases">
        <authorList>
            <person name="Weinstock G."/>
            <person name="Sodergren E."/>
            <person name="Lobos E.A."/>
            <person name="Fulton L."/>
            <person name="Fulton R."/>
            <person name="Courtney L."/>
            <person name="Fronick C."/>
            <person name="O'Laughlin M."/>
            <person name="Godfrey J."/>
            <person name="Wilson R.M."/>
            <person name="Miner T."/>
            <person name="Farmer C."/>
            <person name="Delehaunty K."/>
            <person name="Cordes M."/>
            <person name="Minx P."/>
            <person name="Tomlinson C."/>
            <person name="Chen J."/>
            <person name="Wollam A."/>
            <person name="Pepin K.H."/>
            <person name="Bhonagiri V."/>
            <person name="Zhang X."/>
            <person name="Suruliraj S."/>
            <person name="Warren W."/>
            <person name="Mitreva M."/>
            <person name="Mardis E.R."/>
            <person name="Wilson R.K."/>
        </authorList>
    </citation>
    <scope>NUCLEOTIDE SEQUENCE [LARGE SCALE GENOMIC DNA]</scope>
    <source>
        <strain evidence="4 5">F0037</strain>
    </source>
</reference>
<dbReference type="AlphaFoldDB" id="L1NGP6"/>
<dbReference type="SUPFAM" id="SSF48498">
    <property type="entry name" value="Tetracyclin repressor-like, C-terminal domain"/>
    <property type="match status" value="1"/>
</dbReference>
<dbReference type="InterPro" id="IPR036271">
    <property type="entry name" value="Tet_transcr_reg_TetR-rel_C_sf"/>
</dbReference>
<dbReference type="InterPro" id="IPR009057">
    <property type="entry name" value="Homeodomain-like_sf"/>
</dbReference>
<dbReference type="eggNOG" id="COG1309">
    <property type="taxonomic scope" value="Bacteria"/>
</dbReference>
<dbReference type="PROSITE" id="PS50977">
    <property type="entry name" value="HTH_TETR_2"/>
    <property type="match status" value="1"/>
</dbReference>
<evidence type="ECO:0000256" key="1">
    <source>
        <dbReference type="ARBA" id="ARBA00023125"/>
    </source>
</evidence>
<dbReference type="SUPFAM" id="SSF46689">
    <property type="entry name" value="Homeodomain-like"/>
    <property type="match status" value="1"/>
</dbReference>
<feature type="DNA-binding region" description="H-T-H motif" evidence="2">
    <location>
        <begin position="28"/>
        <end position="47"/>
    </location>
</feature>
<dbReference type="PATRIC" id="fig|1127696.3.peg.362"/>
<dbReference type="PRINTS" id="PR00455">
    <property type="entry name" value="HTHTETR"/>
</dbReference>